<dbReference type="AlphaFoldDB" id="A0A834Z9C5"/>
<proteinExistence type="inferred from homology"/>
<gene>
    <name evidence="4" type="ORF">HHK36_012797</name>
</gene>
<dbReference type="InterPro" id="IPR027417">
    <property type="entry name" value="P-loop_NTPase"/>
</dbReference>
<comment type="caution">
    <text evidence="4">The sequence shown here is derived from an EMBL/GenBank/DDBJ whole genome shotgun (WGS) entry which is preliminary data.</text>
</comment>
<feature type="repeat" description="PPR" evidence="3">
    <location>
        <begin position="19"/>
        <end position="53"/>
    </location>
</feature>
<evidence type="ECO:0000313" key="4">
    <source>
        <dbReference type="EMBL" id="KAF8401850.1"/>
    </source>
</evidence>
<dbReference type="Pfam" id="PF13041">
    <property type="entry name" value="PPR_2"/>
    <property type="match status" value="2"/>
</dbReference>
<dbReference type="InterPro" id="IPR002885">
    <property type="entry name" value="PPR_rpt"/>
</dbReference>
<evidence type="ECO:0000256" key="1">
    <source>
        <dbReference type="ARBA" id="ARBA00007626"/>
    </source>
</evidence>
<feature type="repeat" description="PPR" evidence="3">
    <location>
        <begin position="159"/>
        <end position="193"/>
    </location>
</feature>
<feature type="repeat" description="PPR" evidence="3">
    <location>
        <begin position="54"/>
        <end position="88"/>
    </location>
</feature>
<dbReference type="Pfam" id="PF12854">
    <property type="entry name" value="PPR_1"/>
    <property type="match status" value="1"/>
</dbReference>
<organism evidence="4 5">
    <name type="scientific">Tetracentron sinense</name>
    <name type="common">Spur-leaf</name>
    <dbReference type="NCBI Taxonomy" id="13715"/>
    <lineage>
        <taxon>Eukaryota</taxon>
        <taxon>Viridiplantae</taxon>
        <taxon>Streptophyta</taxon>
        <taxon>Embryophyta</taxon>
        <taxon>Tracheophyta</taxon>
        <taxon>Spermatophyta</taxon>
        <taxon>Magnoliopsida</taxon>
        <taxon>Trochodendrales</taxon>
        <taxon>Trochodendraceae</taxon>
        <taxon>Tetracentron</taxon>
    </lineage>
</organism>
<keyword evidence="2" id="KW-0677">Repeat</keyword>
<dbReference type="NCBIfam" id="TIGR00756">
    <property type="entry name" value="PPR"/>
    <property type="match status" value="5"/>
</dbReference>
<dbReference type="Proteomes" id="UP000655225">
    <property type="component" value="Unassembled WGS sequence"/>
</dbReference>
<sequence>MKEARKVFDSMESRGHAPDVVSYSTLINGYCKGRMIDEAMWLFREMCSKGLMPDTITYSTLINGLFQNGRFIAAQELFNEMQACGQSPDIFTYNIMLDGLCKNQCLAEAMALLHVIKDRKLEPSIITYGILIDGMCKTGKLKSAMELFCSLPAKGFQPNANLYSIIINGLCKEGLLDEANELLVKMEENGCSPNDVTFNTIPHSAISKTPSRGRSDSVYFGTPTPVVFASADELIGEQVDVPRSGDSISVTIRFRPLRASLRFQAVETLDFVVCDCSEREFHRGDEIAWYADGDKIVRNEYNPATAYAFDRVFEPSTNSKAVYDVTARPVVKAAMEGVNASVAASSFRASHFAPPKGLFSSPLTLLSISSLHVDAAIFHSHSSIRTQFENSVKNQCKSGFTKLEDALGLFNRAVEMRPLP</sequence>
<keyword evidence="5" id="KW-1185">Reference proteome</keyword>
<evidence type="ECO:0000256" key="3">
    <source>
        <dbReference type="PROSITE-ProRule" id="PRU00708"/>
    </source>
</evidence>
<evidence type="ECO:0008006" key="6">
    <source>
        <dbReference type="Google" id="ProtNLM"/>
    </source>
</evidence>
<dbReference type="PANTHER" id="PTHR47941">
    <property type="entry name" value="PENTATRICOPEPTIDE REPEAT-CONTAINING PROTEIN 3, MITOCHONDRIAL"/>
    <property type="match status" value="1"/>
</dbReference>
<feature type="repeat" description="PPR" evidence="3">
    <location>
        <begin position="124"/>
        <end position="158"/>
    </location>
</feature>
<dbReference type="SUPFAM" id="SSF52540">
    <property type="entry name" value="P-loop containing nucleoside triphosphate hydrolases"/>
    <property type="match status" value="1"/>
</dbReference>
<dbReference type="PROSITE" id="PS51375">
    <property type="entry name" value="PPR"/>
    <property type="match status" value="5"/>
</dbReference>
<dbReference type="EMBL" id="JABCRI010000008">
    <property type="protein sequence ID" value="KAF8401850.1"/>
    <property type="molecule type" value="Genomic_DNA"/>
</dbReference>
<dbReference type="InterPro" id="IPR011990">
    <property type="entry name" value="TPR-like_helical_dom_sf"/>
</dbReference>
<feature type="repeat" description="PPR" evidence="3">
    <location>
        <begin position="89"/>
        <end position="123"/>
    </location>
</feature>
<name>A0A834Z9C5_TETSI</name>
<dbReference type="InterPro" id="IPR036961">
    <property type="entry name" value="Kinesin_motor_dom_sf"/>
</dbReference>
<reference evidence="4 5" key="1">
    <citation type="submission" date="2020-04" db="EMBL/GenBank/DDBJ databases">
        <title>Plant Genome Project.</title>
        <authorList>
            <person name="Zhang R.-G."/>
        </authorList>
    </citation>
    <scope>NUCLEOTIDE SEQUENCE [LARGE SCALE GENOMIC DNA]</scope>
    <source>
        <strain evidence="4">YNK0</strain>
        <tissue evidence="4">Leaf</tissue>
    </source>
</reference>
<dbReference type="Gene3D" id="3.40.850.10">
    <property type="entry name" value="Kinesin motor domain"/>
    <property type="match status" value="1"/>
</dbReference>
<accession>A0A834Z9C5</accession>
<dbReference type="Gene3D" id="1.25.40.10">
    <property type="entry name" value="Tetratricopeptide repeat domain"/>
    <property type="match status" value="2"/>
</dbReference>
<dbReference type="OrthoDB" id="185373at2759"/>
<comment type="similarity">
    <text evidence="1">Belongs to the PPR family. P subfamily.</text>
</comment>
<evidence type="ECO:0000313" key="5">
    <source>
        <dbReference type="Proteomes" id="UP000655225"/>
    </source>
</evidence>
<protein>
    <recommendedName>
        <fullName evidence="6">Pentatricopeptide repeat-containing protein</fullName>
    </recommendedName>
</protein>
<evidence type="ECO:0000256" key="2">
    <source>
        <dbReference type="ARBA" id="ARBA00022737"/>
    </source>
</evidence>